<proteinExistence type="predicted"/>
<sequence length="160" mass="18561">MRLLILLGSERRCLKSEKRWRSWSGRGTARLACKKASRVVPDPERLKNMYHFHINLFADPFACSWEQAAAELEVLSRMIFEPDGSWIWSGGHGDERWQIDGHLFDFEEVLHRVELHGACPPGEFDRLLACFGWPEVELTVEMVREGTKLTEAEFRQQMAS</sequence>
<accession>A0A5B9QGP0</accession>
<organism evidence="1 2">
    <name type="scientific">Bythopirellula goksoeyrii</name>
    <dbReference type="NCBI Taxonomy" id="1400387"/>
    <lineage>
        <taxon>Bacteria</taxon>
        <taxon>Pseudomonadati</taxon>
        <taxon>Planctomycetota</taxon>
        <taxon>Planctomycetia</taxon>
        <taxon>Pirellulales</taxon>
        <taxon>Lacipirellulaceae</taxon>
        <taxon>Bythopirellula</taxon>
    </lineage>
</organism>
<keyword evidence="2" id="KW-1185">Reference proteome</keyword>
<dbReference type="Proteomes" id="UP000323917">
    <property type="component" value="Chromosome"/>
</dbReference>
<evidence type="ECO:0000313" key="1">
    <source>
        <dbReference type="EMBL" id="QEG37954.1"/>
    </source>
</evidence>
<name>A0A5B9QGP0_9BACT</name>
<dbReference type="EMBL" id="CP042913">
    <property type="protein sequence ID" value="QEG37954.1"/>
    <property type="molecule type" value="Genomic_DNA"/>
</dbReference>
<gene>
    <name evidence="1" type="ORF">Pr1d_53020</name>
</gene>
<dbReference type="AlphaFoldDB" id="A0A5B9QGP0"/>
<protein>
    <submittedName>
        <fullName evidence="1">Uncharacterized protein</fullName>
    </submittedName>
</protein>
<evidence type="ECO:0000313" key="2">
    <source>
        <dbReference type="Proteomes" id="UP000323917"/>
    </source>
</evidence>
<reference evidence="1 2" key="1">
    <citation type="submission" date="2019-08" db="EMBL/GenBank/DDBJ databases">
        <title>Deep-cultivation of Planctomycetes and their phenomic and genomic characterization uncovers novel biology.</title>
        <authorList>
            <person name="Wiegand S."/>
            <person name="Jogler M."/>
            <person name="Boedeker C."/>
            <person name="Pinto D."/>
            <person name="Vollmers J."/>
            <person name="Rivas-Marin E."/>
            <person name="Kohn T."/>
            <person name="Peeters S.H."/>
            <person name="Heuer A."/>
            <person name="Rast P."/>
            <person name="Oberbeckmann S."/>
            <person name="Bunk B."/>
            <person name="Jeske O."/>
            <person name="Meyerdierks A."/>
            <person name="Storesund J.E."/>
            <person name="Kallscheuer N."/>
            <person name="Luecker S."/>
            <person name="Lage O.M."/>
            <person name="Pohl T."/>
            <person name="Merkel B.J."/>
            <person name="Hornburger P."/>
            <person name="Mueller R.-W."/>
            <person name="Bruemmer F."/>
            <person name="Labrenz M."/>
            <person name="Spormann A.M."/>
            <person name="Op den Camp H."/>
            <person name="Overmann J."/>
            <person name="Amann R."/>
            <person name="Jetten M.S.M."/>
            <person name="Mascher T."/>
            <person name="Medema M.H."/>
            <person name="Devos D.P."/>
            <person name="Kaster A.-K."/>
            <person name="Ovreas L."/>
            <person name="Rohde M."/>
            <person name="Galperin M.Y."/>
            <person name="Jogler C."/>
        </authorList>
    </citation>
    <scope>NUCLEOTIDE SEQUENCE [LARGE SCALE GENOMIC DNA]</scope>
    <source>
        <strain evidence="1 2">Pr1d</strain>
    </source>
</reference>
<dbReference type="KEGG" id="bgok:Pr1d_53020"/>